<comment type="caution">
    <text evidence="1">The sequence shown here is derived from an EMBL/GenBank/DDBJ whole genome shotgun (WGS) entry which is preliminary data.</text>
</comment>
<gene>
    <name evidence="1" type="ORF">KP509_38G058700</name>
</gene>
<evidence type="ECO:0000313" key="2">
    <source>
        <dbReference type="Proteomes" id="UP000825935"/>
    </source>
</evidence>
<dbReference type="Proteomes" id="UP000825935">
    <property type="component" value="Chromosome 38"/>
</dbReference>
<keyword evidence="2" id="KW-1185">Reference proteome</keyword>
<sequence>MGQFLGDVPQEGYWYPSWVDRERKIWQPDMVLPEAVQRRMEAFIRRAYCHLLDKLGCSSSNDAEDAMRQDASDSLTYRFRLLRTQSLRLMHHRLKDFRHGGYGVGNEPNSCISYLVVALNLLSFIANTERCLFLFGQRVSRSYYGFLVEAMVRPNSPDLFGLLREVVNCVQQVERCFSPFDRYLRMEQSAFCRDFLERRSRALSRSSMSAPA</sequence>
<reference evidence="1" key="1">
    <citation type="submission" date="2021-08" db="EMBL/GenBank/DDBJ databases">
        <title>WGS assembly of Ceratopteris richardii.</title>
        <authorList>
            <person name="Marchant D.B."/>
            <person name="Chen G."/>
            <person name="Jenkins J."/>
            <person name="Shu S."/>
            <person name="Leebens-Mack J."/>
            <person name="Grimwood J."/>
            <person name="Schmutz J."/>
            <person name="Soltis P."/>
            <person name="Soltis D."/>
            <person name="Chen Z.-H."/>
        </authorList>
    </citation>
    <scope>NUCLEOTIDE SEQUENCE</scope>
    <source>
        <strain evidence="1">Whitten #5841</strain>
        <tissue evidence="1">Leaf</tissue>
    </source>
</reference>
<proteinExistence type="predicted"/>
<evidence type="ECO:0000313" key="1">
    <source>
        <dbReference type="EMBL" id="KAH7278840.1"/>
    </source>
</evidence>
<name>A0A8T2Q5B6_CERRI</name>
<protein>
    <submittedName>
        <fullName evidence="1">Uncharacterized protein</fullName>
    </submittedName>
</protein>
<accession>A0A8T2Q5B6</accession>
<dbReference type="EMBL" id="CM035443">
    <property type="protein sequence ID" value="KAH7278840.1"/>
    <property type="molecule type" value="Genomic_DNA"/>
</dbReference>
<dbReference type="AlphaFoldDB" id="A0A8T2Q5B6"/>
<organism evidence="1 2">
    <name type="scientific">Ceratopteris richardii</name>
    <name type="common">Triangle waterfern</name>
    <dbReference type="NCBI Taxonomy" id="49495"/>
    <lineage>
        <taxon>Eukaryota</taxon>
        <taxon>Viridiplantae</taxon>
        <taxon>Streptophyta</taxon>
        <taxon>Embryophyta</taxon>
        <taxon>Tracheophyta</taxon>
        <taxon>Polypodiopsida</taxon>
        <taxon>Polypodiidae</taxon>
        <taxon>Polypodiales</taxon>
        <taxon>Pteridineae</taxon>
        <taxon>Pteridaceae</taxon>
        <taxon>Parkerioideae</taxon>
        <taxon>Ceratopteris</taxon>
    </lineage>
</organism>